<evidence type="ECO:0000313" key="1">
    <source>
        <dbReference type="EMBL" id="SDW66470.1"/>
    </source>
</evidence>
<comment type="caution">
    <text evidence="1">The sequence shown here is derived from an EMBL/GenBank/DDBJ whole genome shotgun (WGS) entry which is preliminary data.</text>
</comment>
<dbReference type="EMBL" id="FNND01000003">
    <property type="protein sequence ID" value="SDW66470.1"/>
    <property type="molecule type" value="Genomic_DNA"/>
</dbReference>
<dbReference type="RefSeq" id="WP_016420507.1">
    <property type="nucleotide sequence ID" value="NZ_FNND01000003.1"/>
</dbReference>
<dbReference type="GeneID" id="85016916"/>
<name>A0A1H2VE20_9FLAO</name>
<dbReference type="OrthoDB" id="1030692at2"/>
<gene>
    <name evidence="1" type="ORF">SAMN05444420_103151</name>
</gene>
<keyword evidence="2" id="KW-1185">Reference proteome</keyword>
<dbReference type="AlphaFoldDB" id="A0A1H2VE20"/>
<reference evidence="1 2" key="1">
    <citation type="submission" date="2016-10" db="EMBL/GenBank/DDBJ databases">
        <authorList>
            <person name="Varghese N."/>
            <person name="Submissions S."/>
        </authorList>
    </citation>
    <scope>NUCLEOTIDE SEQUENCE [LARGE SCALE GENOMIC DNA]</scope>
    <source>
        <strain evidence="1 2">DSM 11449</strain>
    </source>
</reference>
<accession>A0A1H2VE20</accession>
<proteinExistence type="predicted"/>
<evidence type="ECO:0000313" key="2">
    <source>
        <dbReference type="Proteomes" id="UP000182771"/>
    </source>
</evidence>
<dbReference type="Proteomes" id="UP000182771">
    <property type="component" value="Unassembled WGS sequence"/>
</dbReference>
<organism evidence="1 2">
    <name type="scientific">Capnocytophaga granulosa</name>
    <dbReference type="NCBI Taxonomy" id="45242"/>
    <lineage>
        <taxon>Bacteria</taxon>
        <taxon>Pseudomonadati</taxon>
        <taxon>Bacteroidota</taxon>
        <taxon>Flavobacteriia</taxon>
        <taxon>Flavobacteriales</taxon>
        <taxon>Flavobacteriaceae</taxon>
        <taxon>Capnocytophaga</taxon>
    </lineage>
</organism>
<protein>
    <submittedName>
        <fullName evidence="1">Uncharacterized protein</fullName>
    </submittedName>
</protein>
<sequence length="173" mass="20325">MAIDFFNNQCQQVSSEKIFGLCDEEGTQKPAYIDVSNQDSWIAEIKNEEQKEVYFIAIDNCIEIWRDDDPTKMEKRCDGMLEYDGNNLIFVELKDRKLKNASDFLKEAALQLIATINHFKKICDITDYNIKAAYIANKKKIHRSYVARMEEFQQETGYTLRIENRIKIPYMTP</sequence>